<protein>
    <submittedName>
        <fullName evidence="1">Uncharacterized protein</fullName>
    </submittedName>
</protein>
<organism evidence="1">
    <name type="scientific">viral metagenome</name>
    <dbReference type="NCBI Taxonomy" id="1070528"/>
    <lineage>
        <taxon>unclassified sequences</taxon>
        <taxon>metagenomes</taxon>
        <taxon>organismal metagenomes</taxon>
    </lineage>
</organism>
<accession>A0A6C0E3D1</accession>
<reference evidence="1" key="1">
    <citation type="journal article" date="2020" name="Nature">
        <title>Giant virus diversity and host interactions through global metagenomics.</title>
        <authorList>
            <person name="Schulz F."/>
            <person name="Roux S."/>
            <person name="Paez-Espino D."/>
            <person name="Jungbluth S."/>
            <person name="Walsh D.A."/>
            <person name="Denef V.J."/>
            <person name="McMahon K.D."/>
            <person name="Konstantinidis K.T."/>
            <person name="Eloe-Fadrosh E.A."/>
            <person name="Kyrpides N.C."/>
            <person name="Woyke T."/>
        </authorList>
    </citation>
    <scope>NUCLEOTIDE SEQUENCE</scope>
    <source>
        <strain evidence="1">GVMAG-M-3300023179-114</strain>
    </source>
</reference>
<dbReference type="EMBL" id="MN739720">
    <property type="protein sequence ID" value="QHT22789.1"/>
    <property type="molecule type" value="Genomic_DNA"/>
</dbReference>
<dbReference type="AlphaFoldDB" id="A0A6C0E3D1"/>
<sequence length="287" mass="34152">MSQNIYVYIMRIHPRIMDTKPLIHCSPTIIKQEILDFLKVYNKSPLCNSKYVTQLYLTDMFWIYYTLKKYQPTVIIQNSIIGDGLEWLVTELCPMSQVISVSADINDIPYIRISFKRHYKLNNFINIDWTKELGSDFCNNTLVITTGDEDVYSIVCHAFQHNIPYLMFTNNYPTTQGNCLTLKKILSNKYHITRTNNTDECHFHSIPSTYKSNVLNMYDYYEFPPVYLDCKITRWNDYFREHICKLPIFETKEDYLHLFIKTQLCYTFICFIKIKECIPNTENNNNI</sequence>
<evidence type="ECO:0000313" key="1">
    <source>
        <dbReference type="EMBL" id="QHT22789.1"/>
    </source>
</evidence>
<name>A0A6C0E3D1_9ZZZZ</name>
<proteinExistence type="predicted"/>